<evidence type="ECO:0000313" key="8">
    <source>
        <dbReference type="Proteomes" id="UP000251123"/>
    </source>
</evidence>
<dbReference type="SUPFAM" id="SSF69118">
    <property type="entry name" value="AhpD-like"/>
    <property type="match status" value="1"/>
</dbReference>
<dbReference type="EMBL" id="UASO01000011">
    <property type="protein sequence ID" value="SQC88277.1"/>
    <property type="molecule type" value="Genomic_DNA"/>
</dbReference>
<evidence type="ECO:0000313" key="4">
    <source>
        <dbReference type="EMBL" id="STU48012.1"/>
    </source>
</evidence>
<dbReference type="EMBL" id="UGLJ01000007">
    <property type="protein sequence ID" value="STU48012.1"/>
    <property type="molecule type" value="Genomic_DNA"/>
</dbReference>
<dbReference type="EMBL" id="UASN01000002">
    <property type="protein sequence ID" value="SPX51762.1"/>
    <property type="molecule type" value="Genomic_DNA"/>
</dbReference>
<dbReference type="EMBL" id="UGLU01000005">
    <property type="protein sequence ID" value="STW26065.1"/>
    <property type="molecule type" value="Genomic_DNA"/>
</dbReference>
<dbReference type="GO" id="GO:0051920">
    <property type="term" value="F:peroxiredoxin activity"/>
    <property type="evidence" value="ECO:0007669"/>
    <property type="project" value="InterPro"/>
</dbReference>
<dbReference type="PANTHER" id="PTHR33930">
    <property type="entry name" value="ALKYL HYDROPEROXIDE REDUCTASE AHPD"/>
    <property type="match status" value="1"/>
</dbReference>
<organism evidence="2 8">
    <name type="scientific">Klebsiella pneumoniae</name>
    <dbReference type="NCBI Taxonomy" id="573"/>
    <lineage>
        <taxon>Bacteria</taxon>
        <taxon>Pseudomonadati</taxon>
        <taxon>Pseudomonadota</taxon>
        <taxon>Gammaproteobacteria</taxon>
        <taxon>Enterobacterales</taxon>
        <taxon>Enterobacteriaceae</taxon>
        <taxon>Klebsiella/Raoultella group</taxon>
        <taxon>Klebsiella</taxon>
        <taxon>Klebsiella pneumoniae complex</taxon>
    </lineage>
</organism>
<evidence type="ECO:0000313" key="5">
    <source>
        <dbReference type="EMBL" id="STW26065.1"/>
    </source>
</evidence>
<reference evidence="7 8" key="1">
    <citation type="submission" date="2018-06" db="EMBL/GenBank/DDBJ databases">
        <authorList>
            <consortium name="Pathogen Informatics"/>
            <person name="Doyle S."/>
        </authorList>
    </citation>
    <scope>NUCLEOTIDE SEQUENCE [LARGE SCALE GENOMIC DNA]</scope>
    <source>
        <strain evidence="5 10">NCTC5051</strain>
        <strain evidence="4 9">NCTC5052</strain>
        <strain evidence="6 11">NCTC5053</strain>
        <strain evidence="2 8">NCTC9601</strain>
        <strain evidence="3 7">NCTC9645</strain>
    </source>
</reference>
<feature type="domain" description="Carboxymuconolactone decarboxylase-like" evidence="1">
    <location>
        <begin position="5"/>
        <end position="87"/>
    </location>
</feature>
<evidence type="ECO:0000313" key="7">
    <source>
        <dbReference type="Proteomes" id="UP000250675"/>
    </source>
</evidence>
<accession>A0A2X1Q5N1</accession>
<evidence type="ECO:0000259" key="1">
    <source>
        <dbReference type="Pfam" id="PF02627"/>
    </source>
</evidence>
<sequence length="91" mass="9529">MTEIPETLKVYQTIAESANRQGVLDQKTQELISLAVAVTTRCDGCISIHSQAALKAGASREEIAAALAVAVSLNASAAVVYSSHVMEAINQ</sequence>
<dbReference type="InterPro" id="IPR029032">
    <property type="entry name" value="AhpD-like"/>
</dbReference>
<gene>
    <name evidence="5" type="ORF">NCTC5051_05864</name>
    <name evidence="4" type="ORF">NCTC5052_05723</name>
    <name evidence="6" type="ORF">NCTC5053_07045</name>
    <name evidence="2" type="ORF">NCTC9601_00336</name>
    <name evidence="3" type="ORF">NCTC9645_06421</name>
</gene>
<dbReference type="Pfam" id="PF02627">
    <property type="entry name" value="CMD"/>
    <property type="match status" value="1"/>
</dbReference>
<dbReference type="Gene3D" id="1.20.1290.10">
    <property type="entry name" value="AhpD-like"/>
    <property type="match status" value="1"/>
</dbReference>
<dbReference type="InterPro" id="IPR003779">
    <property type="entry name" value="CMD-like"/>
</dbReference>
<dbReference type="Proteomes" id="UP000251123">
    <property type="component" value="Unassembled WGS sequence"/>
</dbReference>
<evidence type="ECO:0000313" key="3">
    <source>
        <dbReference type="EMBL" id="SQC88277.1"/>
    </source>
</evidence>
<dbReference type="PANTHER" id="PTHR33930:SF2">
    <property type="entry name" value="BLR3452 PROTEIN"/>
    <property type="match status" value="1"/>
</dbReference>
<dbReference type="AlphaFoldDB" id="A0A2X1Q5N1"/>
<evidence type="ECO:0000313" key="2">
    <source>
        <dbReference type="EMBL" id="SPX51762.1"/>
    </source>
</evidence>
<proteinExistence type="predicted"/>
<dbReference type="Proteomes" id="UP000254387">
    <property type="component" value="Unassembled WGS sequence"/>
</dbReference>
<dbReference type="InterPro" id="IPR004675">
    <property type="entry name" value="AhpD_core"/>
</dbReference>
<evidence type="ECO:0000313" key="6">
    <source>
        <dbReference type="EMBL" id="STX88777.1"/>
    </source>
</evidence>
<evidence type="ECO:0000313" key="9">
    <source>
        <dbReference type="Proteomes" id="UP000254103"/>
    </source>
</evidence>
<dbReference type="Proteomes" id="UP000254103">
    <property type="component" value="Unassembled WGS sequence"/>
</dbReference>
<name>A0A2X1Q5N1_KLEPN</name>
<evidence type="ECO:0000313" key="11">
    <source>
        <dbReference type="Proteomes" id="UP000254387"/>
    </source>
</evidence>
<dbReference type="Proteomes" id="UP000250675">
    <property type="component" value="Unassembled WGS sequence"/>
</dbReference>
<dbReference type="NCBIfam" id="TIGR00778">
    <property type="entry name" value="ahpD_dom"/>
    <property type="match status" value="1"/>
</dbReference>
<dbReference type="EMBL" id="UGMN01000007">
    <property type="protein sequence ID" value="STX88777.1"/>
    <property type="molecule type" value="Genomic_DNA"/>
</dbReference>
<protein>
    <submittedName>
        <fullName evidence="2">Carboxymuconolactone decarboxylase family protein</fullName>
    </submittedName>
</protein>
<dbReference type="Proteomes" id="UP000254141">
    <property type="component" value="Unassembled WGS sequence"/>
</dbReference>
<evidence type="ECO:0000313" key="10">
    <source>
        <dbReference type="Proteomes" id="UP000254141"/>
    </source>
</evidence>